<protein>
    <recommendedName>
        <fullName evidence="2">Putative nickel insertion protein</fullName>
    </recommendedName>
</protein>
<gene>
    <name evidence="3" type="ORF">AVDCRST_MAG81-485</name>
</gene>
<organism evidence="3">
    <name type="scientific">uncultured Synechococcales cyanobacterium</name>
    <dbReference type="NCBI Taxonomy" id="1936017"/>
    <lineage>
        <taxon>Bacteria</taxon>
        <taxon>Bacillati</taxon>
        <taxon>Cyanobacteriota</taxon>
        <taxon>Cyanophyceae</taxon>
        <taxon>Synechococcales</taxon>
        <taxon>environmental samples</taxon>
    </lineage>
</organism>
<dbReference type="AlphaFoldDB" id="A0A6J4UR28"/>
<dbReference type="GO" id="GO:0016829">
    <property type="term" value="F:lyase activity"/>
    <property type="evidence" value="ECO:0007669"/>
    <property type="project" value="UniProtKB-UniRule"/>
</dbReference>
<keyword evidence="2" id="KW-0456">Lyase</keyword>
<dbReference type="Pfam" id="PF01969">
    <property type="entry name" value="Ni_insertion"/>
    <property type="match status" value="1"/>
</dbReference>
<dbReference type="Gene3D" id="3.10.20.300">
    <property type="entry name" value="mk0293 like domain"/>
    <property type="match status" value="1"/>
</dbReference>
<dbReference type="PANTHER" id="PTHR36566:SF1">
    <property type="entry name" value="PYRIDINIUM-3,5-BISTHIOCARBOXYLIC ACID MONONUCLEOTIDE NICKEL INSERTION PROTEIN"/>
    <property type="match status" value="1"/>
</dbReference>
<dbReference type="PANTHER" id="PTHR36566">
    <property type="entry name" value="NICKEL INSERTION PROTEIN-RELATED"/>
    <property type="match status" value="1"/>
</dbReference>
<name>A0A6J4UR28_9CYAN</name>
<accession>A0A6J4UR28</accession>
<evidence type="ECO:0000256" key="2">
    <source>
        <dbReference type="HAMAP-Rule" id="MF_01074"/>
    </source>
</evidence>
<reference evidence="3" key="1">
    <citation type="submission" date="2020-02" db="EMBL/GenBank/DDBJ databases">
        <authorList>
            <person name="Meier V. D."/>
        </authorList>
    </citation>
    <scope>NUCLEOTIDE SEQUENCE</scope>
    <source>
        <strain evidence="3">AVDCRST_MAG81</strain>
    </source>
</reference>
<dbReference type="HAMAP" id="MF_01074">
    <property type="entry name" value="LarC"/>
    <property type="match status" value="1"/>
</dbReference>
<dbReference type="Gene3D" id="3.30.70.1380">
    <property type="entry name" value="Transcriptional regulatory protein pf0864 domain like"/>
    <property type="match status" value="1"/>
</dbReference>
<keyword evidence="1 2" id="KW-0533">Nickel</keyword>
<dbReference type="GO" id="GO:0016151">
    <property type="term" value="F:nickel cation binding"/>
    <property type="evidence" value="ECO:0007669"/>
    <property type="project" value="UniProtKB-UniRule"/>
</dbReference>
<evidence type="ECO:0000256" key="1">
    <source>
        <dbReference type="ARBA" id="ARBA00022596"/>
    </source>
</evidence>
<proteinExistence type="inferred from homology"/>
<dbReference type="EMBL" id="CADCWO010000021">
    <property type="protein sequence ID" value="CAA9556513.1"/>
    <property type="molecule type" value="Genomic_DNA"/>
</dbReference>
<dbReference type="NCBIfam" id="TIGR00299">
    <property type="entry name" value="nickel pincer cofactor biosynthesis protein LarC"/>
    <property type="match status" value="1"/>
</dbReference>
<evidence type="ECO:0000313" key="3">
    <source>
        <dbReference type="EMBL" id="CAA9556513.1"/>
    </source>
</evidence>
<comment type="similarity">
    <text evidence="2">Belongs to the LarC family.</text>
</comment>
<dbReference type="InterPro" id="IPR002822">
    <property type="entry name" value="Ni_insertion"/>
</dbReference>
<sequence length="430" mass="46634">MKIAYLECLTGISGDMCLGALVDAGVPLDYLTYKLQALGIGSEYQLHAEQVHQNAQQATKVHVTLTGRPNVAGDISQHSYASEANASNHLTSGSAIPIDLPRARHLPEIEQLIINGALPIRAKKWSLAIFQELAEAEAAVHGVERDRVHFHEVGATDAIVDIVGTALGLDWLGIDRVYCSPLPTGGGTVWAAHGRLNVPAPAVLKLWERHQVPVYSNGIERELVTPTGAAIAVTLSHSFGPPPAITLHKIGLGAGSHQLPLPNRLRLWIGESSDLSATDPGLETIIVLETQVDDLNPQAIGYTFDALFAAGALDVFTQAIGMKKSRPGVLITVLCQPEKSTDCETVLFRETSTLGIRRSQQQRTVLARQIQSIETEYGPVRVKVARQGSTIVNVQPEYEDCARLAKQHDVAWREVQRIVLHTWYASNTPA</sequence>